<protein>
    <submittedName>
        <fullName evidence="1">Uncharacterized protein</fullName>
    </submittedName>
</protein>
<proteinExistence type="predicted"/>
<evidence type="ECO:0000313" key="1">
    <source>
        <dbReference type="EMBL" id="CAI8019719.1"/>
    </source>
</evidence>
<evidence type="ECO:0000313" key="2">
    <source>
        <dbReference type="Proteomes" id="UP001174909"/>
    </source>
</evidence>
<keyword evidence="2" id="KW-1185">Reference proteome</keyword>
<organism evidence="1 2">
    <name type="scientific">Geodia barretti</name>
    <name type="common">Barrett's horny sponge</name>
    <dbReference type="NCBI Taxonomy" id="519541"/>
    <lineage>
        <taxon>Eukaryota</taxon>
        <taxon>Metazoa</taxon>
        <taxon>Porifera</taxon>
        <taxon>Demospongiae</taxon>
        <taxon>Heteroscleromorpha</taxon>
        <taxon>Tetractinellida</taxon>
        <taxon>Astrophorina</taxon>
        <taxon>Geodiidae</taxon>
        <taxon>Geodia</taxon>
    </lineage>
</organism>
<accession>A0AA35WGJ3</accession>
<name>A0AA35WGJ3_GEOBA</name>
<feature type="non-terminal residue" evidence="1">
    <location>
        <position position="1"/>
    </location>
</feature>
<dbReference type="AlphaFoldDB" id="A0AA35WGJ3"/>
<comment type="caution">
    <text evidence="1">The sequence shown here is derived from an EMBL/GenBank/DDBJ whole genome shotgun (WGS) entry which is preliminary data.</text>
</comment>
<dbReference type="Proteomes" id="UP001174909">
    <property type="component" value="Unassembled WGS sequence"/>
</dbReference>
<gene>
    <name evidence="1" type="ORF">GBAR_LOCUS11829</name>
</gene>
<reference evidence="1" key="1">
    <citation type="submission" date="2023-03" db="EMBL/GenBank/DDBJ databases">
        <authorList>
            <person name="Steffen K."/>
            <person name="Cardenas P."/>
        </authorList>
    </citation>
    <scope>NUCLEOTIDE SEQUENCE</scope>
</reference>
<sequence length="46" mass="5291">RGRQRGSVCRELAHGRDGRRRIGWSRLRLMPVAWTVATSDREISGK</sequence>
<dbReference type="EMBL" id="CASHTH010001771">
    <property type="protein sequence ID" value="CAI8019719.1"/>
    <property type="molecule type" value="Genomic_DNA"/>
</dbReference>